<dbReference type="GO" id="GO:0061630">
    <property type="term" value="F:ubiquitin protein ligase activity"/>
    <property type="evidence" value="ECO:0007669"/>
    <property type="project" value="UniProtKB-EC"/>
</dbReference>
<reference evidence="16" key="2">
    <citation type="submission" date="2025-08" db="UniProtKB">
        <authorList>
            <consortium name="RefSeq"/>
        </authorList>
    </citation>
    <scope>IDENTIFICATION</scope>
    <source>
        <tissue evidence="16">Cell line</tissue>
    </source>
</reference>
<feature type="compositionally biased region" description="Acidic residues" evidence="13">
    <location>
        <begin position="292"/>
        <end position="304"/>
    </location>
</feature>
<evidence type="ECO:0000256" key="10">
    <source>
        <dbReference type="ARBA" id="ARBA00023242"/>
    </source>
</evidence>
<dbReference type="PROSITE" id="PS50089">
    <property type="entry name" value="ZF_RING_2"/>
    <property type="match status" value="1"/>
</dbReference>
<dbReference type="STRING" id="9627.ENSVVUP00000009177"/>
<feature type="region of interest" description="Disordered" evidence="13">
    <location>
        <begin position="420"/>
        <end position="468"/>
    </location>
</feature>
<comment type="similarity">
    <text evidence="11">Belongs to the RNF12 family.</text>
</comment>
<feature type="compositionally biased region" description="Polar residues" evidence="13">
    <location>
        <begin position="265"/>
        <end position="288"/>
    </location>
</feature>
<dbReference type="Pfam" id="PF13639">
    <property type="entry name" value="zf-RING_2"/>
    <property type="match status" value="1"/>
</dbReference>
<evidence type="ECO:0000256" key="5">
    <source>
        <dbReference type="ARBA" id="ARBA00022679"/>
    </source>
</evidence>
<keyword evidence="5" id="KW-0808">Transferase</keyword>
<feature type="compositionally biased region" description="Low complexity" evidence="13">
    <location>
        <begin position="516"/>
        <end position="538"/>
    </location>
</feature>
<evidence type="ECO:0000256" key="2">
    <source>
        <dbReference type="ARBA" id="ARBA00004123"/>
    </source>
</evidence>
<dbReference type="FunFam" id="3.30.40.10:FF:000054">
    <property type="entry name" value="E3 ubiquitin-protein ligase RLIM isoform X1"/>
    <property type="match status" value="1"/>
</dbReference>
<dbReference type="GO" id="GO:0016567">
    <property type="term" value="P:protein ubiquitination"/>
    <property type="evidence" value="ECO:0007669"/>
    <property type="project" value="TreeGrafter"/>
</dbReference>
<name>A0A3Q7SPJ4_VULVU</name>
<keyword evidence="6" id="KW-0479">Metal-binding</keyword>
<evidence type="ECO:0000256" key="11">
    <source>
        <dbReference type="ARBA" id="ARBA00038418"/>
    </source>
</evidence>
<feature type="region of interest" description="Disordered" evidence="13">
    <location>
        <begin position="169"/>
        <end position="191"/>
    </location>
</feature>
<dbReference type="InterPro" id="IPR013083">
    <property type="entry name" value="Znf_RING/FYVE/PHD"/>
</dbReference>
<feature type="region of interest" description="Disordered" evidence="13">
    <location>
        <begin position="265"/>
        <end position="304"/>
    </location>
</feature>
<dbReference type="RefSeq" id="XP_025853167.1">
    <property type="nucleotide sequence ID" value="XM_025997382.1"/>
</dbReference>
<dbReference type="InterPro" id="IPR001841">
    <property type="entry name" value="Znf_RING"/>
</dbReference>
<dbReference type="GeneID" id="112919013"/>
<proteinExistence type="inferred from homology"/>
<dbReference type="EC" id="2.3.2.27" evidence="4"/>
<feature type="region of interest" description="Disordered" evidence="13">
    <location>
        <begin position="203"/>
        <end position="228"/>
    </location>
</feature>
<evidence type="ECO:0000256" key="4">
    <source>
        <dbReference type="ARBA" id="ARBA00012483"/>
    </source>
</evidence>
<dbReference type="SUPFAM" id="SSF57850">
    <property type="entry name" value="RING/U-box"/>
    <property type="match status" value="1"/>
</dbReference>
<dbReference type="SMART" id="SM00184">
    <property type="entry name" value="RING"/>
    <property type="match status" value="1"/>
</dbReference>
<feature type="domain" description="RING-type" evidence="14">
    <location>
        <begin position="584"/>
        <end position="625"/>
    </location>
</feature>
<keyword evidence="9" id="KW-0862">Zinc</keyword>
<evidence type="ECO:0000256" key="1">
    <source>
        <dbReference type="ARBA" id="ARBA00000900"/>
    </source>
</evidence>
<evidence type="ECO:0000259" key="14">
    <source>
        <dbReference type="PROSITE" id="PS50089"/>
    </source>
</evidence>
<feature type="region of interest" description="Disordered" evidence="13">
    <location>
        <begin position="109"/>
        <end position="146"/>
    </location>
</feature>
<evidence type="ECO:0000256" key="9">
    <source>
        <dbReference type="ARBA" id="ARBA00022833"/>
    </source>
</evidence>
<feature type="compositionally biased region" description="Basic and acidic residues" evidence="13">
    <location>
        <begin position="434"/>
        <end position="464"/>
    </location>
</feature>
<comment type="subcellular location">
    <subcellularLocation>
        <location evidence="2">Nucleus</location>
    </subcellularLocation>
</comment>
<dbReference type="GO" id="GO:0008270">
    <property type="term" value="F:zinc ion binding"/>
    <property type="evidence" value="ECO:0007669"/>
    <property type="project" value="UniProtKB-KW"/>
</dbReference>
<evidence type="ECO:0000256" key="7">
    <source>
        <dbReference type="ARBA" id="ARBA00022771"/>
    </source>
</evidence>
<sequence>MENSGSDDEEDESAARRRRQMTRLLREEDFYQFVNNLSEEDYKLMRDNNLLGIPGETTLEELLRRLQRIKDNLAQNSDENRGGRDSSDSVSSSDSLLEWLNFFEQTENVTSEGSENQSWEESSRINSNSDDSRFNSEINFNLDNGSPNLENLYVPSTRLPRGDNMEISQRQVENPQSESTFIRPPRSEQSTTEALIEVPVTRVRRRARSRSPEHRRTRARTESSSAPNSMNECLLRFHQNISPETFEYLQVNEADIFSRIQQQGTTSRQQITGPELQNSDLLTTSGTRSAIEEESWSDTTSDDESWELEQINPIIPFHLEVGQVHPGAYSHRDERASRTPLISETPNNTVVLRSEQGGFGHMFPYFEQTEERIYVSTIRIPIHSILNTGLNDTTSVTIQSTFTERVTVFSDSSDFMDSDSDLVYSVSPSTQNMERAESPNERDGSDGRAESPNERDGSDGRTSSDFHPNFALISSSNSSYVSSFNSSPIFSSSSSDENSAISSIMFEGSNEVRTPSGSPSESRQESTSMSSITSDDSDSWTSLNLDHFFVLNEDNHDQPTGLTKAQIDNLAVRSFGGSGALKACSICITEYIEGNRLRILPCSHEFHVHCIDHWLLENSTCPICRGQVVDSGEKENSN</sequence>
<comment type="pathway">
    <text evidence="3">Protein modification; protein ubiquitination.</text>
</comment>
<keyword evidence="7 12" id="KW-0863">Zinc-finger</keyword>
<dbReference type="KEGG" id="vvp:112919013"/>
<accession>A0A3Q7SPJ4</accession>
<keyword evidence="15" id="KW-1185">Reference proteome</keyword>
<evidence type="ECO:0000256" key="3">
    <source>
        <dbReference type="ARBA" id="ARBA00004906"/>
    </source>
</evidence>
<dbReference type="GO" id="GO:0060816">
    <property type="term" value="P:random inactivation of X chromosome"/>
    <property type="evidence" value="ECO:0007669"/>
    <property type="project" value="TreeGrafter"/>
</dbReference>
<evidence type="ECO:0000256" key="13">
    <source>
        <dbReference type="SAM" id="MobiDB-lite"/>
    </source>
</evidence>
<evidence type="ECO:0000256" key="8">
    <source>
        <dbReference type="ARBA" id="ARBA00022786"/>
    </source>
</evidence>
<comment type="catalytic activity">
    <reaction evidence="1">
        <text>S-ubiquitinyl-[E2 ubiquitin-conjugating enzyme]-L-cysteine + [acceptor protein]-L-lysine = [E2 ubiquitin-conjugating enzyme]-L-cysteine + N(6)-ubiquitinyl-[acceptor protein]-L-lysine.</text>
        <dbReference type="EC" id="2.3.2.27"/>
    </reaction>
</comment>
<keyword evidence="10" id="KW-0539">Nucleus</keyword>
<feature type="compositionally biased region" description="Basic residues" evidence="13">
    <location>
        <begin position="203"/>
        <end position="218"/>
    </location>
</feature>
<evidence type="ECO:0000256" key="6">
    <source>
        <dbReference type="ARBA" id="ARBA00022723"/>
    </source>
</evidence>
<dbReference type="PANTHER" id="PTHR45931:SF1">
    <property type="entry name" value="RING-TYPE DOMAIN-CONTAINING PROTEIN"/>
    <property type="match status" value="1"/>
</dbReference>
<protein>
    <recommendedName>
        <fullName evidence="4">RING-type E3 ubiquitin transferase</fullName>
        <ecNumber evidence="4">2.3.2.27</ecNumber>
    </recommendedName>
</protein>
<dbReference type="Proteomes" id="UP001652641">
    <property type="component" value="Chromosome X"/>
</dbReference>
<dbReference type="GO" id="GO:0006511">
    <property type="term" value="P:ubiquitin-dependent protein catabolic process"/>
    <property type="evidence" value="ECO:0007669"/>
    <property type="project" value="TreeGrafter"/>
</dbReference>
<dbReference type="AlphaFoldDB" id="A0A3Q7SPJ4"/>
<dbReference type="Gene3D" id="3.30.40.10">
    <property type="entry name" value="Zinc/RING finger domain, C3HC4 (zinc finger)"/>
    <property type="match status" value="1"/>
</dbReference>
<gene>
    <name evidence="16" type="primary">LOC112919013</name>
</gene>
<feature type="compositionally biased region" description="Polar residues" evidence="13">
    <location>
        <begin position="109"/>
        <end position="119"/>
    </location>
</feature>
<dbReference type="PANTHER" id="PTHR45931">
    <property type="entry name" value="SI:CH211-59O9.10"/>
    <property type="match status" value="1"/>
</dbReference>
<dbReference type="InterPro" id="IPR058896">
    <property type="entry name" value="RNF6/12_N"/>
</dbReference>
<keyword evidence="8" id="KW-0833">Ubl conjugation pathway</keyword>
<organism evidence="15 16">
    <name type="scientific">Vulpes vulpes</name>
    <name type="common">Red fox</name>
    <dbReference type="NCBI Taxonomy" id="9627"/>
    <lineage>
        <taxon>Eukaryota</taxon>
        <taxon>Metazoa</taxon>
        <taxon>Chordata</taxon>
        <taxon>Craniata</taxon>
        <taxon>Vertebrata</taxon>
        <taxon>Euteleostomi</taxon>
        <taxon>Mammalia</taxon>
        <taxon>Eutheria</taxon>
        <taxon>Laurasiatheria</taxon>
        <taxon>Carnivora</taxon>
        <taxon>Caniformia</taxon>
        <taxon>Canidae</taxon>
        <taxon>Vulpes</taxon>
    </lineage>
</organism>
<dbReference type="GO" id="GO:0005634">
    <property type="term" value="C:nucleus"/>
    <property type="evidence" value="ECO:0007669"/>
    <property type="project" value="UniProtKB-SubCell"/>
</dbReference>
<evidence type="ECO:0000313" key="15">
    <source>
        <dbReference type="Proteomes" id="UP001652641"/>
    </source>
</evidence>
<feature type="region of interest" description="Disordered" evidence="13">
    <location>
        <begin position="507"/>
        <end position="538"/>
    </location>
</feature>
<evidence type="ECO:0000313" key="16">
    <source>
        <dbReference type="RefSeq" id="XP_025853167.1"/>
    </source>
</evidence>
<reference key="1">
    <citation type="submission" date="2019-01" db="UniProtKB">
        <authorList>
            <consortium name="RefSeq"/>
        </authorList>
    </citation>
    <scope>IDENTIFICATION</scope>
</reference>
<feature type="compositionally biased region" description="Polar residues" evidence="13">
    <location>
        <begin position="169"/>
        <end position="180"/>
    </location>
</feature>
<dbReference type="OMA" id="CSHEYHD"/>
<evidence type="ECO:0000256" key="12">
    <source>
        <dbReference type="PROSITE-ProRule" id="PRU00175"/>
    </source>
</evidence>
<dbReference type="Pfam" id="PF25914">
    <property type="entry name" value="RNF6_N"/>
    <property type="match status" value="1"/>
</dbReference>
<dbReference type="InterPro" id="IPR051834">
    <property type="entry name" value="RING_finger_E3_ligase"/>
</dbReference>